<gene>
    <name evidence="1" type="ORF">MtrDRAFT_AC149491g15v2</name>
</gene>
<sequence length="137" mass="15892">MPIDITRVSSDFGTFTYKCVVACNKNEGEEFASTIHLCVRDRVLICQLGNENSRITLAHPPHSLQFPKKVVNIRRGLPIQERNDTLKTLFERHMQIVTPNFNNKMVHNWRARNYSQDQLLFGSPMPYGAYLMHVKFV</sequence>
<proteinExistence type="predicted"/>
<organism evidence="1">
    <name type="scientific">Medicago truncatula</name>
    <name type="common">Barrel medic</name>
    <name type="synonym">Medicago tribuloides</name>
    <dbReference type="NCBI Taxonomy" id="3880"/>
    <lineage>
        <taxon>Eukaryota</taxon>
        <taxon>Viridiplantae</taxon>
        <taxon>Streptophyta</taxon>
        <taxon>Embryophyta</taxon>
        <taxon>Tracheophyta</taxon>
        <taxon>Spermatophyta</taxon>
        <taxon>Magnoliopsida</taxon>
        <taxon>eudicotyledons</taxon>
        <taxon>Gunneridae</taxon>
        <taxon>Pentapetalae</taxon>
        <taxon>rosids</taxon>
        <taxon>fabids</taxon>
        <taxon>Fabales</taxon>
        <taxon>Fabaceae</taxon>
        <taxon>Papilionoideae</taxon>
        <taxon>50 kb inversion clade</taxon>
        <taxon>NPAAA clade</taxon>
        <taxon>Hologalegina</taxon>
        <taxon>IRL clade</taxon>
        <taxon>Trifolieae</taxon>
        <taxon>Medicago</taxon>
    </lineage>
</organism>
<evidence type="ECO:0000313" key="1">
    <source>
        <dbReference type="EMBL" id="ABD32330.1"/>
    </source>
</evidence>
<protein>
    <submittedName>
        <fullName evidence="1">Uncharacterized protein</fullName>
    </submittedName>
</protein>
<accession>Q2HU11</accession>
<reference evidence="1" key="1">
    <citation type="submission" date="2004-06" db="EMBL/GenBank/DDBJ databases">
        <authorList>
            <person name="Town C.D."/>
        </authorList>
    </citation>
    <scope>NUCLEOTIDE SEQUENCE</scope>
</reference>
<dbReference type="AlphaFoldDB" id="Q2HU11"/>
<reference evidence="1" key="2">
    <citation type="submission" date="2007-03" db="EMBL/GenBank/DDBJ databases">
        <authorList>
            <consortium name="The International Medicago Genome Annotation Group"/>
        </authorList>
    </citation>
    <scope>NUCLEOTIDE SEQUENCE</scope>
</reference>
<dbReference type="EMBL" id="AC149491">
    <property type="protein sequence ID" value="ABD32330.1"/>
    <property type="molecule type" value="Genomic_DNA"/>
</dbReference>
<name>Q2HU11_MEDTR</name>